<name>A0A2S7YGR9_BEABA</name>
<reference evidence="2 3" key="1">
    <citation type="submission" date="2016-07" db="EMBL/GenBank/DDBJ databases">
        <title>Comparative genomics of the entomopathogenic fungus Beauveria bassiana.</title>
        <authorList>
            <person name="Valero Jimenez C.A."/>
            <person name="Zwaan B.J."/>
            <person name="Van Kan J.A."/>
            <person name="Takken W."/>
            <person name="Debets A.J."/>
            <person name="Schoustra S.E."/>
            <person name="Koenraadt C.J."/>
        </authorList>
    </citation>
    <scope>NUCLEOTIDE SEQUENCE [LARGE SCALE GENOMIC DNA]</scope>
    <source>
        <strain evidence="2 3">ARSEF 8028</strain>
    </source>
</reference>
<organism evidence="2 3">
    <name type="scientific">Beauveria bassiana</name>
    <name type="common">White muscardine disease fungus</name>
    <name type="synonym">Tritirachium shiotae</name>
    <dbReference type="NCBI Taxonomy" id="176275"/>
    <lineage>
        <taxon>Eukaryota</taxon>
        <taxon>Fungi</taxon>
        <taxon>Dikarya</taxon>
        <taxon>Ascomycota</taxon>
        <taxon>Pezizomycotina</taxon>
        <taxon>Sordariomycetes</taxon>
        <taxon>Hypocreomycetidae</taxon>
        <taxon>Hypocreales</taxon>
        <taxon>Cordycipitaceae</taxon>
        <taxon>Beauveria</taxon>
    </lineage>
</organism>
<dbReference type="OrthoDB" id="4727852at2759"/>
<dbReference type="Gene3D" id="1.20.5.170">
    <property type="match status" value="1"/>
</dbReference>
<accession>A0A2S7YGR9</accession>
<feature type="compositionally biased region" description="Polar residues" evidence="1">
    <location>
        <begin position="252"/>
        <end position="266"/>
    </location>
</feature>
<dbReference type="AlphaFoldDB" id="A0A2S7YGR9"/>
<feature type="region of interest" description="Disordered" evidence="1">
    <location>
        <begin position="310"/>
        <end position="329"/>
    </location>
</feature>
<feature type="region of interest" description="Disordered" evidence="1">
    <location>
        <begin position="371"/>
        <end position="394"/>
    </location>
</feature>
<feature type="compositionally biased region" description="Polar residues" evidence="1">
    <location>
        <begin position="313"/>
        <end position="329"/>
    </location>
</feature>
<sequence>MEKTKVPPSGASNSAANKPSHPGAKPRLRKFAFNPDRRWGFTTPGRVRRRIIRVSSRKGLPLPTEAVDAWNDASGAGVTFGLAETTLNPRDYGSFAVVVGELIPRAAHIQATFPAPYKQLRVSERGLWRRLRCITIQEDRPRCLVVRKINSPTNTFHVLTDKRTADGLCALSAAPGLERCRDYIAFYSEWAGKGDAKFPSLMHKSIKRNLNAFCKRSLQKYMSSMNESPVLSVNPITLVSIESQGHIKIPALQQTVTKPAEKQSQAGERPSTIVKEITTETSSKSLEQQEQSKDTSNSIPIFTPLQVALEPGQQPQSETSGNTPQTEPATTGLQNLARIEQNSKNYQTLQGSPVQNSKGCQTIRESPVHNSKGCQTLQESSSQNSKGCQTIRESPVQNRKGCQTLRESTLQSVPREMSKMDTCLARLFTVDDEYTASDALELLEILSFSICGNIRLREVYWRFGYENTQQFARCASLSTNAVCDSLSVGQFESKKYDELAQRNGLGLAKGCIERTIGSANLAVANLDALLPGHGSTNDVASGLVCALDKLQEQLPAVTDAFPIEMRNNILSLAHCAQSGGAMRIRESINLSASRSGDEFEGKVDKFEGKVDKFEGKVDKFEGKVDKFEGKVDKNGNCDMELDETMEDMLNAAWLW</sequence>
<evidence type="ECO:0000313" key="3">
    <source>
        <dbReference type="Proteomes" id="UP000237441"/>
    </source>
</evidence>
<feature type="compositionally biased region" description="Low complexity" evidence="1">
    <location>
        <begin position="279"/>
        <end position="289"/>
    </location>
</feature>
<comment type="caution">
    <text evidence="2">The sequence shown here is derived from an EMBL/GenBank/DDBJ whole genome shotgun (WGS) entry which is preliminary data.</text>
</comment>
<proteinExistence type="predicted"/>
<feature type="region of interest" description="Disordered" evidence="1">
    <location>
        <begin position="1"/>
        <end position="28"/>
    </location>
</feature>
<evidence type="ECO:0000256" key="1">
    <source>
        <dbReference type="SAM" id="MobiDB-lite"/>
    </source>
</evidence>
<protein>
    <submittedName>
        <fullName evidence="2">Uncharacterized protein</fullName>
    </submittedName>
</protein>
<dbReference type="EMBL" id="JRHA01000005">
    <property type="protein sequence ID" value="PQK15194.1"/>
    <property type="molecule type" value="Genomic_DNA"/>
</dbReference>
<evidence type="ECO:0000313" key="2">
    <source>
        <dbReference type="EMBL" id="PQK15194.1"/>
    </source>
</evidence>
<gene>
    <name evidence="2" type="ORF">BB8028_0005g07080</name>
</gene>
<feature type="region of interest" description="Disordered" evidence="1">
    <location>
        <begin position="252"/>
        <end position="298"/>
    </location>
</feature>
<dbReference type="Proteomes" id="UP000237441">
    <property type="component" value="Unassembled WGS sequence"/>
</dbReference>